<dbReference type="Pfam" id="PF11161">
    <property type="entry name" value="DUF2944"/>
    <property type="match status" value="1"/>
</dbReference>
<dbReference type="RefSeq" id="WP_189356882.1">
    <property type="nucleotide sequence ID" value="NZ_BMYU01000004.1"/>
</dbReference>
<reference evidence="2" key="1">
    <citation type="journal article" date="2019" name="Int. J. Syst. Evol. Microbiol.">
        <title>The Global Catalogue of Microorganisms (GCM) 10K type strain sequencing project: providing services to taxonomists for standard genome sequencing and annotation.</title>
        <authorList>
            <consortium name="The Broad Institute Genomics Platform"/>
            <consortium name="The Broad Institute Genome Sequencing Center for Infectious Disease"/>
            <person name="Wu L."/>
            <person name="Ma J."/>
        </authorList>
    </citation>
    <scope>NUCLEOTIDE SEQUENCE [LARGE SCALE GENOMIC DNA]</scope>
    <source>
        <strain evidence="2">KCTC 23917</strain>
    </source>
</reference>
<organism evidence="1 2">
    <name type="scientific">Undibacterium squillarum</name>
    <dbReference type="NCBI Taxonomy" id="1131567"/>
    <lineage>
        <taxon>Bacteria</taxon>
        <taxon>Pseudomonadati</taxon>
        <taxon>Pseudomonadota</taxon>
        <taxon>Betaproteobacteria</taxon>
        <taxon>Burkholderiales</taxon>
        <taxon>Oxalobacteraceae</taxon>
        <taxon>Undibacterium</taxon>
    </lineage>
</organism>
<proteinExistence type="predicted"/>
<dbReference type="Proteomes" id="UP000653343">
    <property type="component" value="Unassembled WGS sequence"/>
</dbReference>
<name>A0ABQ2XYF6_9BURK</name>
<evidence type="ECO:0000313" key="1">
    <source>
        <dbReference type="EMBL" id="GGX40346.1"/>
    </source>
</evidence>
<gene>
    <name evidence="1" type="ORF">GCM10010946_18310</name>
</gene>
<sequence>MDEIVKAAMLKWPAVPDCYGWLTLDARGQWHMRDEACQRANSAGDIIRNPALQAFIGRNYQADANGNWYFQNGPQRVFVDLEVCPWVCKLTPEAIYLHTGVTLGSVTAVLIDELQQFYLTGDNKLCLLDDRDIEILINCIVAATPEEAIRTMETWLENPADHALYLRLPGQKSPLPLQQTTISALKEQFPFNRKPAPR</sequence>
<protein>
    <recommendedName>
        <fullName evidence="3">DUF2946 family protein</fullName>
    </recommendedName>
</protein>
<comment type="caution">
    <text evidence="1">The sequence shown here is derived from an EMBL/GenBank/DDBJ whole genome shotgun (WGS) entry which is preliminary data.</text>
</comment>
<evidence type="ECO:0000313" key="2">
    <source>
        <dbReference type="Proteomes" id="UP000653343"/>
    </source>
</evidence>
<keyword evidence="2" id="KW-1185">Reference proteome</keyword>
<dbReference type="EMBL" id="BMYU01000004">
    <property type="protein sequence ID" value="GGX40346.1"/>
    <property type="molecule type" value="Genomic_DNA"/>
</dbReference>
<evidence type="ECO:0008006" key="3">
    <source>
        <dbReference type="Google" id="ProtNLM"/>
    </source>
</evidence>
<dbReference type="InterPro" id="IPR021332">
    <property type="entry name" value="DUF2944"/>
</dbReference>
<accession>A0ABQ2XYF6</accession>